<protein>
    <submittedName>
        <fullName evidence="1">Uncharacterized protein</fullName>
    </submittedName>
</protein>
<proteinExistence type="predicted"/>
<dbReference type="EMBL" id="JARKIF010000015">
    <property type="protein sequence ID" value="KAJ7622403.1"/>
    <property type="molecule type" value="Genomic_DNA"/>
</dbReference>
<evidence type="ECO:0000313" key="2">
    <source>
        <dbReference type="Proteomes" id="UP001221142"/>
    </source>
</evidence>
<dbReference type="AlphaFoldDB" id="A0AAD7BJC6"/>
<comment type="caution">
    <text evidence="1">The sequence shown here is derived from an EMBL/GenBank/DDBJ whole genome shotgun (WGS) entry which is preliminary data.</text>
</comment>
<accession>A0AAD7BJC6</accession>
<name>A0AAD7BJC6_9AGAR</name>
<evidence type="ECO:0000313" key="1">
    <source>
        <dbReference type="EMBL" id="KAJ7622403.1"/>
    </source>
</evidence>
<organism evidence="1 2">
    <name type="scientific">Roridomyces roridus</name>
    <dbReference type="NCBI Taxonomy" id="1738132"/>
    <lineage>
        <taxon>Eukaryota</taxon>
        <taxon>Fungi</taxon>
        <taxon>Dikarya</taxon>
        <taxon>Basidiomycota</taxon>
        <taxon>Agaricomycotina</taxon>
        <taxon>Agaricomycetes</taxon>
        <taxon>Agaricomycetidae</taxon>
        <taxon>Agaricales</taxon>
        <taxon>Marasmiineae</taxon>
        <taxon>Mycenaceae</taxon>
        <taxon>Roridomyces</taxon>
    </lineage>
</organism>
<keyword evidence="2" id="KW-1185">Reference proteome</keyword>
<reference evidence="1" key="1">
    <citation type="submission" date="2023-03" db="EMBL/GenBank/DDBJ databases">
        <title>Massive genome expansion in bonnet fungi (Mycena s.s.) driven by repeated elements and novel gene families across ecological guilds.</title>
        <authorList>
            <consortium name="Lawrence Berkeley National Laboratory"/>
            <person name="Harder C.B."/>
            <person name="Miyauchi S."/>
            <person name="Viragh M."/>
            <person name="Kuo A."/>
            <person name="Thoen E."/>
            <person name="Andreopoulos B."/>
            <person name="Lu D."/>
            <person name="Skrede I."/>
            <person name="Drula E."/>
            <person name="Henrissat B."/>
            <person name="Morin E."/>
            <person name="Kohler A."/>
            <person name="Barry K."/>
            <person name="LaButti K."/>
            <person name="Morin E."/>
            <person name="Salamov A."/>
            <person name="Lipzen A."/>
            <person name="Mereny Z."/>
            <person name="Hegedus B."/>
            <person name="Baldrian P."/>
            <person name="Stursova M."/>
            <person name="Weitz H."/>
            <person name="Taylor A."/>
            <person name="Grigoriev I.V."/>
            <person name="Nagy L.G."/>
            <person name="Martin F."/>
            <person name="Kauserud H."/>
        </authorList>
    </citation>
    <scope>NUCLEOTIDE SEQUENCE</scope>
    <source>
        <strain evidence="1">9284</strain>
    </source>
</reference>
<sequence length="289" mass="32767">MSEEFWESLVLENKPKPREGVRTKLYRLTGRAKVLGYVKLPLYMETKEKETVLFELEAYVVRNMKVPLLLGEDFQTSYELGVDRWATGASEVRIGKTRHIIPASSSHAVDLGFEIRQASVANSMKRLLPGVWRKTYQRSKARIRREGQSKNPPVLAEQDVLIAPGSVHNVRVTGAFEDREEWLVETVVISMEDESVLAAPTTMLNSKHPYLPVANTSARPWYIRAGDVIGKLYDPSTYADKPKSEEELQKYTSSAEALARVIQESINTQDRSYSKSKESSCHALTYLRT</sequence>
<dbReference type="Proteomes" id="UP001221142">
    <property type="component" value="Unassembled WGS sequence"/>
</dbReference>
<gene>
    <name evidence="1" type="ORF">FB45DRAFT_1032069</name>
</gene>